<dbReference type="CDD" id="cd14958">
    <property type="entry name" value="NHL_PAL_like"/>
    <property type="match status" value="1"/>
</dbReference>
<dbReference type="InterPro" id="IPR000720">
    <property type="entry name" value="PHM/PAL"/>
</dbReference>
<evidence type="ECO:0000256" key="7">
    <source>
        <dbReference type="ARBA" id="ARBA00023180"/>
    </source>
</evidence>
<dbReference type="Proteomes" id="UP000824281">
    <property type="component" value="Chromosome"/>
</dbReference>
<feature type="repeat" description="NHL" evidence="9">
    <location>
        <begin position="184"/>
        <end position="226"/>
    </location>
</feature>
<keyword evidence="3" id="KW-0479">Metal-binding</keyword>
<keyword evidence="5" id="KW-0677">Repeat</keyword>
<dbReference type="InterPro" id="IPR011042">
    <property type="entry name" value="6-blade_b-propeller_TolB-like"/>
</dbReference>
<proteinExistence type="predicted"/>
<evidence type="ECO:0000256" key="3">
    <source>
        <dbReference type="ARBA" id="ARBA00022723"/>
    </source>
</evidence>
<evidence type="ECO:0000256" key="6">
    <source>
        <dbReference type="ARBA" id="ARBA00023157"/>
    </source>
</evidence>
<dbReference type="GO" id="GO:0016829">
    <property type="term" value="F:lyase activity"/>
    <property type="evidence" value="ECO:0007669"/>
    <property type="project" value="UniProtKB-KW"/>
</dbReference>
<reference evidence="11 12" key="1">
    <citation type="submission" date="2021-08" db="EMBL/GenBank/DDBJ databases">
        <title>Comparative Genomics Analysis of the Genus Qipengyuania Reveals Extensive Genetic Diversity and Metabolic Versatility, Including the Description of Fifteen Novel Species.</title>
        <authorList>
            <person name="Liu Y."/>
        </authorList>
    </citation>
    <scope>NUCLEOTIDE SEQUENCE [LARGE SCALE GENOMIC DNA]</scope>
    <source>
        <strain evidence="11 12">1NDH13</strain>
    </source>
</reference>
<keyword evidence="4 10" id="KW-0732">Signal</keyword>
<evidence type="ECO:0000256" key="1">
    <source>
        <dbReference type="ARBA" id="ARBA00001947"/>
    </source>
</evidence>
<dbReference type="RefSeq" id="WP_221425435.1">
    <property type="nucleotide sequence ID" value="NZ_CP081295.1"/>
</dbReference>
<dbReference type="Gene3D" id="2.120.10.30">
    <property type="entry name" value="TolB, C-terminal domain"/>
    <property type="match status" value="1"/>
</dbReference>
<dbReference type="InterPro" id="IPR001258">
    <property type="entry name" value="NHL_repeat"/>
</dbReference>
<dbReference type="EC" id="4.3.2.5" evidence="2"/>
<dbReference type="PRINTS" id="PR00790">
    <property type="entry name" value="PAMONOXGNASE"/>
</dbReference>
<evidence type="ECO:0000256" key="8">
    <source>
        <dbReference type="ARBA" id="ARBA00023239"/>
    </source>
</evidence>
<comment type="cofactor">
    <cofactor evidence="1">
        <name>Zn(2+)</name>
        <dbReference type="ChEBI" id="CHEBI:29105"/>
    </cofactor>
</comment>
<evidence type="ECO:0000256" key="10">
    <source>
        <dbReference type="SAM" id="SignalP"/>
    </source>
</evidence>
<dbReference type="PROSITE" id="PS51257">
    <property type="entry name" value="PROKAR_LIPOPROTEIN"/>
    <property type="match status" value="1"/>
</dbReference>
<dbReference type="PROSITE" id="PS51125">
    <property type="entry name" value="NHL"/>
    <property type="match status" value="2"/>
</dbReference>
<keyword evidence="12" id="KW-1185">Reference proteome</keyword>
<evidence type="ECO:0000256" key="4">
    <source>
        <dbReference type="ARBA" id="ARBA00022729"/>
    </source>
</evidence>
<dbReference type="SUPFAM" id="SSF101898">
    <property type="entry name" value="NHL repeat"/>
    <property type="match status" value="1"/>
</dbReference>
<dbReference type="EMBL" id="CP081295">
    <property type="protein sequence ID" value="QZD89959.1"/>
    <property type="molecule type" value="Genomic_DNA"/>
</dbReference>
<keyword evidence="6" id="KW-1015">Disulfide bond</keyword>
<protein>
    <recommendedName>
        <fullName evidence="2">peptidylamidoglycolate lyase</fullName>
        <ecNumber evidence="2">4.3.2.5</ecNumber>
    </recommendedName>
</protein>
<keyword evidence="7" id="KW-0325">Glycoprotein</keyword>
<accession>A0ABX8ZPC4</accession>
<feature type="signal peptide" evidence="10">
    <location>
        <begin position="1"/>
        <end position="22"/>
    </location>
</feature>
<sequence length="331" mass="36053">MRRLILAAAALALTACSGGKPAREEAPPVAIDESWPDIPESAVFGEPTAVDVDSHGHIFVLHRAGREWTQPFPTDPIPEPTVFMFAANGKLLGKWGAGELVMPHGLSIDDDNRVWITDVAREQVLRFSHEGAEELVLGTRDETGQDESHFGRPADVTFVGDRVLVADGYLNRRIMVFDRSGNFLEQWGEEGEDAGEFDLPHAIAADSERIYVADRENARVQVFSLDGEPLAQWRQDGTGHPYAVKPIGSGYALVIEGRDRAGRNTAIGRIYRADGGLERVFDAGVDPRTGTSLGHDVAIGPDGSAYMVDNRANRVIKFDLSRAGVEEADPD</sequence>
<evidence type="ECO:0000313" key="12">
    <source>
        <dbReference type="Proteomes" id="UP000824281"/>
    </source>
</evidence>
<evidence type="ECO:0000256" key="2">
    <source>
        <dbReference type="ARBA" id="ARBA00012343"/>
    </source>
</evidence>
<dbReference type="Pfam" id="PF17170">
    <property type="entry name" value="DUF5128"/>
    <property type="match status" value="1"/>
</dbReference>
<organism evidence="11 12">
    <name type="scientific">Qipengyuania aurantiaca</name>
    <dbReference type="NCBI Taxonomy" id="2867233"/>
    <lineage>
        <taxon>Bacteria</taxon>
        <taxon>Pseudomonadati</taxon>
        <taxon>Pseudomonadota</taxon>
        <taxon>Alphaproteobacteria</taxon>
        <taxon>Sphingomonadales</taxon>
        <taxon>Erythrobacteraceae</taxon>
        <taxon>Qipengyuania</taxon>
    </lineage>
</organism>
<dbReference type="PANTHER" id="PTHR10680:SF14">
    <property type="entry name" value="PEPTIDYL-GLYCINE ALPHA-AMIDATING MONOOXYGENASE"/>
    <property type="match status" value="1"/>
</dbReference>
<evidence type="ECO:0000256" key="5">
    <source>
        <dbReference type="ARBA" id="ARBA00022737"/>
    </source>
</evidence>
<evidence type="ECO:0000313" key="11">
    <source>
        <dbReference type="EMBL" id="QZD89959.1"/>
    </source>
</evidence>
<feature type="chain" id="PRO_5046917303" description="peptidylamidoglycolate lyase" evidence="10">
    <location>
        <begin position="23"/>
        <end position="331"/>
    </location>
</feature>
<keyword evidence="8 11" id="KW-0456">Lyase</keyword>
<dbReference type="PANTHER" id="PTHR10680">
    <property type="entry name" value="PEPTIDYL-GLYCINE ALPHA-AMIDATING MONOOXYGENASE"/>
    <property type="match status" value="1"/>
</dbReference>
<feature type="repeat" description="NHL" evidence="9">
    <location>
        <begin position="89"/>
        <end position="130"/>
    </location>
</feature>
<evidence type="ECO:0000256" key="9">
    <source>
        <dbReference type="PROSITE-ProRule" id="PRU00504"/>
    </source>
</evidence>
<name>A0ABX8ZPC4_9SPHN</name>
<gene>
    <name evidence="11" type="ORF">K3148_00650</name>
</gene>